<keyword evidence="7" id="KW-0521">NADP</keyword>
<dbReference type="GO" id="GO:0019430">
    <property type="term" value="P:removal of superoxide radicals"/>
    <property type="evidence" value="ECO:0007669"/>
    <property type="project" value="UniProtKB-UniRule"/>
</dbReference>
<dbReference type="Proteomes" id="UP000006898">
    <property type="component" value="Chromosome"/>
</dbReference>
<name>D5MFZ1_METO1</name>
<dbReference type="EMBL" id="FP565575">
    <property type="protein sequence ID" value="CBE68672.1"/>
    <property type="molecule type" value="Genomic_DNA"/>
</dbReference>
<dbReference type="GO" id="GO:0005737">
    <property type="term" value="C:cytoplasm"/>
    <property type="evidence" value="ECO:0007669"/>
    <property type="project" value="InterPro"/>
</dbReference>
<dbReference type="STRING" id="671143.DAMO_1612"/>
<comment type="cofactor">
    <cofactor evidence="7">
        <name>FAD</name>
        <dbReference type="ChEBI" id="CHEBI:57692"/>
    </cofactor>
    <text evidence="7">Binds 1 FAD per subunit.</text>
</comment>
<comment type="similarity">
    <text evidence="6">Belongs to the class-II pyridine nucleotide-disulfide oxidoreductase family.</text>
</comment>
<evidence type="ECO:0000259" key="8">
    <source>
        <dbReference type="Pfam" id="PF07992"/>
    </source>
</evidence>
<dbReference type="PATRIC" id="fig|671143.5.peg.1421"/>
<evidence type="ECO:0000256" key="1">
    <source>
        <dbReference type="ARBA" id="ARBA00022630"/>
    </source>
</evidence>
<keyword evidence="4" id="KW-1015">Disulfide bond</keyword>
<comment type="catalytic activity">
    <reaction evidence="6">
        <text>[thioredoxin]-dithiol + NADP(+) = [thioredoxin]-disulfide + NADPH + H(+)</text>
        <dbReference type="Rhea" id="RHEA:20345"/>
        <dbReference type="Rhea" id="RHEA-COMP:10698"/>
        <dbReference type="Rhea" id="RHEA-COMP:10700"/>
        <dbReference type="ChEBI" id="CHEBI:15378"/>
        <dbReference type="ChEBI" id="CHEBI:29950"/>
        <dbReference type="ChEBI" id="CHEBI:50058"/>
        <dbReference type="ChEBI" id="CHEBI:57783"/>
        <dbReference type="ChEBI" id="CHEBI:58349"/>
        <dbReference type="EC" id="1.8.1.9"/>
    </reaction>
</comment>
<accession>D5MFZ1</accession>
<evidence type="ECO:0000313" key="9">
    <source>
        <dbReference type="EMBL" id="CBE68672.1"/>
    </source>
</evidence>
<dbReference type="AlphaFoldDB" id="D5MFZ1"/>
<dbReference type="InterPro" id="IPR005982">
    <property type="entry name" value="Thioredox_Rdtase"/>
</dbReference>
<evidence type="ECO:0000256" key="3">
    <source>
        <dbReference type="ARBA" id="ARBA00023002"/>
    </source>
</evidence>
<evidence type="ECO:0000313" key="10">
    <source>
        <dbReference type="Proteomes" id="UP000006898"/>
    </source>
</evidence>
<reference evidence="9 10" key="1">
    <citation type="journal article" date="2010" name="Nature">
        <title>Nitrite-driven anaerobic methane oxidation by oxygenic bacteria.</title>
        <authorList>
            <person name="Ettwig K.F."/>
            <person name="Butler M.K."/>
            <person name="Le Paslier D."/>
            <person name="Pelletier E."/>
            <person name="Mangenot S."/>
            <person name="Kuypers M.M.M."/>
            <person name="Schreiber F."/>
            <person name="Dutilh B.E."/>
            <person name="Zedelius J."/>
            <person name="de Beer D."/>
            <person name="Gloerich J."/>
            <person name="Wessels H.J.C.T."/>
            <person name="van Allen T."/>
            <person name="Luesken F."/>
            <person name="Wu M."/>
            <person name="van de Pas-Schoonen K.T."/>
            <person name="Op den Camp H.J.M."/>
            <person name="Janssen-Megens E.M."/>
            <person name="Francoijs K-J."/>
            <person name="Stunnenberg H."/>
            <person name="Weissenbach J."/>
            <person name="Jetten M.S.M."/>
            <person name="Strous M."/>
        </authorList>
    </citation>
    <scope>NUCLEOTIDE SEQUENCE [LARGE SCALE GENOMIC DNA]</scope>
</reference>
<dbReference type="Gene3D" id="3.50.50.60">
    <property type="entry name" value="FAD/NAD(P)-binding domain"/>
    <property type="match status" value="2"/>
</dbReference>
<organism evidence="9 10">
    <name type="scientific">Methylomirabilis oxygeniifera</name>
    <dbReference type="NCBI Taxonomy" id="671143"/>
    <lineage>
        <taxon>Bacteria</taxon>
        <taxon>Candidatus Methylomirabilota</taxon>
        <taxon>Candidatus Methylomirabilia</taxon>
        <taxon>Candidatus Methylomirabilales</taxon>
        <taxon>Candidatus Methylomirabilaceae</taxon>
        <taxon>Candidatus Methylomirabilis</taxon>
    </lineage>
</organism>
<proteinExistence type="inferred from homology"/>
<sequence>MDTPVEDVIILGSGPAGLTAALYTARANLRPLVIEGNETGGQLVLTTLVENYPGYPDGLMGPELISRMRQQAERFGARFVKGDVTTTDLNSNPFTLMVENDLRQTRTLIIATGASANLLGLESERKLLGHGVSTCATCDGFFFRDQQVAIVGGGDSAVEEALFLTKFATKVTLIHRRDKLRASKIMQERIFANPKIEVLWNRRIVEILDPSQGKVTGITTRSDGSSSLETFACDGVFVAIGHSPNTKLFSGQLELDERGYIVTNHGTMTSVPGVFAAGDVQDHVYKQAVTAAGSGCMAALDAERYLENL</sequence>
<dbReference type="PRINTS" id="PR00368">
    <property type="entry name" value="FADPNR"/>
</dbReference>
<keyword evidence="5 6" id="KW-0676">Redox-active center</keyword>
<dbReference type="NCBIfam" id="TIGR01292">
    <property type="entry name" value="TRX_reduct"/>
    <property type="match status" value="1"/>
</dbReference>
<dbReference type="InterPro" id="IPR023753">
    <property type="entry name" value="FAD/NAD-binding_dom"/>
</dbReference>
<dbReference type="InterPro" id="IPR050097">
    <property type="entry name" value="Ferredoxin-NADP_redctase_2"/>
</dbReference>
<evidence type="ECO:0000256" key="5">
    <source>
        <dbReference type="ARBA" id="ARBA00023284"/>
    </source>
</evidence>
<evidence type="ECO:0000256" key="2">
    <source>
        <dbReference type="ARBA" id="ARBA00022827"/>
    </source>
</evidence>
<keyword evidence="2 6" id="KW-0274">FAD</keyword>
<dbReference type="PANTHER" id="PTHR48105">
    <property type="entry name" value="THIOREDOXIN REDUCTASE 1-RELATED-RELATED"/>
    <property type="match status" value="1"/>
</dbReference>
<feature type="domain" description="FAD/NAD(P)-binding" evidence="8">
    <location>
        <begin position="7"/>
        <end position="295"/>
    </location>
</feature>
<dbReference type="PROSITE" id="PS00573">
    <property type="entry name" value="PYRIDINE_REDOX_2"/>
    <property type="match status" value="1"/>
</dbReference>
<dbReference type="PRINTS" id="PR00469">
    <property type="entry name" value="PNDRDTASEII"/>
</dbReference>
<keyword evidence="1 6" id="KW-0285">Flavoprotein</keyword>
<dbReference type="Pfam" id="PF07992">
    <property type="entry name" value="Pyr_redox_2"/>
    <property type="match status" value="1"/>
</dbReference>
<protein>
    <recommendedName>
        <fullName evidence="6">Thioredoxin reductase</fullName>
        <ecNumber evidence="6">1.8.1.9</ecNumber>
    </recommendedName>
</protein>
<dbReference type="KEGG" id="mox:DAMO_1612"/>
<evidence type="ECO:0000256" key="4">
    <source>
        <dbReference type="ARBA" id="ARBA00023157"/>
    </source>
</evidence>
<keyword evidence="3 6" id="KW-0560">Oxidoreductase</keyword>
<dbReference type="InterPro" id="IPR036188">
    <property type="entry name" value="FAD/NAD-bd_sf"/>
</dbReference>
<dbReference type="EC" id="1.8.1.9" evidence="6"/>
<dbReference type="eggNOG" id="COG0492">
    <property type="taxonomic scope" value="Bacteria"/>
</dbReference>
<evidence type="ECO:0000256" key="7">
    <source>
        <dbReference type="RuleBase" id="RU003881"/>
    </source>
</evidence>
<gene>
    <name evidence="9" type="primary">trxB</name>
    <name evidence="9" type="ORF">DAMO_1612</name>
</gene>
<comment type="subunit">
    <text evidence="6">Homodimer.</text>
</comment>
<dbReference type="GO" id="GO:0004791">
    <property type="term" value="F:thioredoxin-disulfide reductase (NADPH) activity"/>
    <property type="evidence" value="ECO:0007669"/>
    <property type="project" value="UniProtKB-UniRule"/>
</dbReference>
<evidence type="ECO:0000256" key="6">
    <source>
        <dbReference type="RuleBase" id="RU003880"/>
    </source>
</evidence>
<dbReference type="InterPro" id="IPR008255">
    <property type="entry name" value="Pyr_nucl-diS_OxRdtase_2_AS"/>
</dbReference>
<dbReference type="SUPFAM" id="SSF51905">
    <property type="entry name" value="FAD/NAD(P)-binding domain"/>
    <property type="match status" value="1"/>
</dbReference>
<dbReference type="HOGENOM" id="CLU_031864_5_1_0"/>